<dbReference type="Pfam" id="PF11368">
    <property type="entry name" value="DUF3169"/>
    <property type="match status" value="1"/>
</dbReference>
<sequence>MKVRRYLLLLIIGGLIGGVIGGGMDSISSLIANASFSHTQKMIIFIISSLLIIGLTFYLWKVQNDALKFKRHSLQSIEDDDADTYERKANLKYNQAKIIIYLQMTISFLCVLLIVLGKGSDHDILYIVIPLLLTSVPSIMDGFFNRRLDTRFPKIGEKNYTEKTLNLLDDGERHIALLGMYKNYQINLVLLMVGIMFLGIYAMGTGSNQTLGILFLTIAFIYNSFGYLLKVREFYKS</sequence>
<evidence type="ECO:0000313" key="3">
    <source>
        <dbReference type="Proteomes" id="UP000242547"/>
    </source>
</evidence>
<dbReference type="InterPro" id="IPR021509">
    <property type="entry name" value="DUF3169"/>
</dbReference>
<comment type="caution">
    <text evidence="2">The sequence shown here is derived from an EMBL/GenBank/DDBJ whole genome shotgun (WGS) entry which is preliminary data.</text>
</comment>
<dbReference type="EMBL" id="PYZL01000002">
    <property type="protein sequence ID" value="PTE74648.1"/>
    <property type="molecule type" value="Genomic_DNA"/>
</dbReference>
<proteinExistence type="predicted"/>
<dbReference type="Proteomes" id="UP000242547">
    <property type="component" value="Unassembled WGS sequence"/>
</dbReference>
<dbReference type="RefSeq" id="WP_107505589.1">
    <property type="nucleotide sequence ID" value="NZ_PYZL01000002.1"/>
</dbReference>
<feature type="transmembrane region" description="Helical" evidence="1">
    <location>
        <begin position="210"/>
        <end position="229"/>
    </location>
</feature>
<evidence type="ECO:0000256" key="1">
    <source>
        <dbReference type="SAM" id="Phobius"/>
    </source>
</evidence>
<gene>
    <name evidence="2" type="ORF">BUY44_00720</name>
</gene>
<feature type="transmembrane region" description="Helical" evidence="1">
    <location>
        <begin position="186"/>
        <end position="204"/>
    </location>
</feature>
<accession>A0A2T4KKL9</accession>
<feature type="transmembrane region" description="Helical" evidence="1">
    <location>
        <begin position="124"/>
        <end position="144"/>
    </location>
</feature>
<evidence type="ECO:0000313" key="2">
    <source>
        <dbReference type="EMBL" id="PTE74648.1"/>
    </source>
</evidence>
<organism evidence="2 3">
    <name type="scientific">Staphylococcus devriesei</name>
    <dbReference type="NCBI Taxonomy" id="586733"/>
    <lineage>
        <taxon>Bacteria</taxon>
        <taxon>Bacillati</taxon>
        <taxon>Bacillota</taxon>
        <taxon>Bacilli</taxon>
        <taxon>Bacillales</taxon>
        <taxon>Staphylococcaceae</taxon>
        <taxon>Staphylococcus</taxon>
    </lineage>
</organism>
<dbReference type="AlphaFoldDB" id="A0A2T4KKL9"/>
<keyword evidence="1" id="KW-1133">Transmembrane helix</keyword>
<keyword evidence="1" id="KW-0472">Membrane</keyword>
<feature type="transmembrane region" description="Helical" evidence="1">
    <location>
        <begin position="42"/>
        <end position="60"/>
    </location>
</feature>
<feature type="transmembrane region" description="Helical" evidence="1">
    <location>
        <begin position="98"/>
        <end position="118"/>
    </location>
</feature>
<name>A0A2T4KKL9_9STAP</name>
<reference evidence="2 3" key="1">
    <citation type="journal article" date="2016" name="Front. Microbiol.">
        <title>Comprehensive Phylogenetic Analysis of Bovine Non-aureus Staphylococci Species Based on Whole-Genome Sequencing.</title>
        <authorList>
            <person name="Naushad S."/>
            <person name="Barkema H.W."/>
            <person name="Luby C."/>
            <person name="Condas L.A."/>
            <person name="Nobrega D.B."/>
            <person name="Carson D.A."/>
            <person name="De Buck J."/>
        </authorList>
    </citation>
    <scope>NUCLEOTIDE SEQUENCE [LARGE SCALE GENOMIC DNA]</scope>
    <source>
        <strain evidence="2 3">SNUC 761</strain>
    </source>
</reference>
<protein>
    <submittedName>
        <fullName evidence="2">DUF3169 domain-containing protein</fullName>
    </submittedName>
</protein>
<keyword evidence="1" id="KW-0812">Transmembrane</keyword>